<gene>
    <name evidence="1" type="ORF">PR048_004981</name>
</gene>
<name>A0ABQ9I7T4_9NEOP</name>
<dbReference type="Proteomes" id="UP001159363">
    <property type="component" value="Chromosome 2"/>
</dbReference>
<keyword evidence="2" id="KW-1185">Reference proteome</keyword>
<comment type="caution">
    <text evidence="1">The sequence shown here is derived from an EMBL/GenBank/DDBJ whole genome shotgun (WGS) entry which is preliminary data.</text>
</comment>
<dbReference type="EMBL" id="JARBHB010000002">
    <property type="protein sequence ID" value="KAJ8892401.1"/>
    <property type="molecule type" value="Genomic_DNA"/>
</dbReference>
<protein>
    <submittedName>
        <fullName evidence="1">Uncharacterized protein</fullName>
    </submittedName>
</protein>
<evidence type="ECO:0000313" key="2">
    <source>
        <dbReference type="Proteomes" id="UP001159363"/>
    </source>
</evidence>
<organism evidence="1 2">
    <name type="scientific">Dryococelus australis</name>
    <dbReference type="NCBI Taxonomy" id="614101"/>
    <lineage>
        <taxon>Eukaryota</taxon>
        <taxon>Metazoa</taxon>
        <taxon>Ecdysozoa</taxon>
        <taxon>Arthropoda</taxon>
        <taxon>Hexapoda</taxon>
        <taxon>Insecta</taxon>
        <taxon>Pterygota</taxon>
        <taxon>Neoptera</taxon>
        <taxon>Polyneoptera</taxon>
        <taxon>Phasmatodea</taxon>
        <taxon>Verophasmatodea</taxon>
        <taxon>Anareolatae</taxon>
        <taxon>Phasmatidae</taxon>
        <taxon>Eurycanthinae</taxon>
        <taxon>Dryococelus</taxon>
    </lineage>
</organism>
<sequence>MSFSCQICAAVSVDGRLPCDKRVHQVKPYSAADVDYACLFSYWCVSLEELGAPTPHCACFYALKARLLICKLPPIYQLPLSWLPTSGSLLVEEDVRTCRGTSVRAACTSIIACSQRNFYHMLTPLEVTWCCIPTSNHASGLWEAGVKITKSHPQCVIDEHYLT</sequence>
<accession>A0ABQ9I7T4</accession>
<proteinExistence type="predicted"/>
<evidence type="ECO:0000313" key="1">
    <source>
        <dbReference type="EMBL" id="KAJ8892401.1"/>
    </source>
</evidence>
<reference evidence="1 2" key="1">
    <citation type="submission" date="2023-02" db="EMBL/GenBank/DDBJ databases">
        <title>LHISI_Scaffold_Assembly.</title>
        <authorList>
            <person name="Stuart O.P."/>
            <person name="Cleave R."/>
            <person name="Magrath M.J.L."/>
            <person name="Mikheyev A.S."/>
        </authorList>
    </citation>
    <scope>NUCLEOTIDE SEQUENCE [LARGE SCALE GENOMIC DNA]</scope>
    <source>
        <strain evidence="1">Daus_M_001</strain>
        <tissue evidence="1">Leg muscle</tissue>
    </source>
</reference>